<dbReference type="Proteomes" id="UP000193435">
    <property type="component" value="Unassembled WGS sequence"/>
</dbReference>
<proteinExistence type="inferred from homology"/>
<evidence type="ECO:0000256" key="2">
    <source>
        <dbReference type="ARBA" id="ARBA00007362"/>
    </source>
</evidence>
<dbReference type="GO" id="GO:0016020">
    <property type="term" value="C:membrane"/>
    <property type="evidence" value="ECO:0007669"/>
    <property type="project" value="InterPro"/>
</dbReference>
<feature type="domain" description="EamA" evidence="4">
    <location>
        <begin position="149"/>
        <end position="281"/>
    </location>
</feature>
<protein>
    <submittedName>
        <fullName evidence="5">RarD protein</fullName>
    </submittedName>
</protein>
<keyword evidence="3" id="KW-0812">Transmembrane</keyword>
<comment type="subcellular location">
    <subcellularLocation>
        <location evidence="1">Endomembrane system</location>
        <topology evidence="1">Multi-pass membrane protein</topology>
    </subcellularLocation>
</comment>
<accession>A0A1X7N785</accession>
<gene>
    <name evidence="5" type="ORF">SAMN04488700_1512</name>
</gene>
<dbReference type="InterPro" id="IPR000620">
    <property type="entry name" value="EamA_dom"/>
</dbReference>
<dbReference type="Pfam" id="PF00892">
    <property type="entry name" value="EamA"/>
    <property type="match status" value="2"/>
</dbReference>
<dbReference type="PANTHER" id="PTHR22911:SF102">
    <property type="entry name" value="MEMBRANE PROTEIN"/>
    <property type="match status" value="1"/>
</dbReference>
<feature type="domain" description="EamA" evidence="4">
    <location>
        <begin position="8"/>
        <end position="135"/>
    </location>
</feature>
<keyword evidence="3" id="KW-1133">Transmembrane helix</keyword>
<comment type="similarity">
    <text evidence="2">Belongs to the EamA transporter family.</text>
</comment>
<keyword evidence="6" id="KW-1185">Reference proteome</keyword>
<feature type="transmembrane region" description="Helical" evidence="3">
    <location>
        <begin position="147"/>
        <end position="168"/>
    </location>
</feature>
<dbReference type="SUPFAM" id="SSF103481">
    <property type="entry name" value="Multidrug resistance efflux transporter EmrE"/>
    <property type="match status" value="2"/>
</dbReference>
<dbReference type="Gene3D" id="1.10.3730.20">
    <property type="match status" value="1"/>
</dbReference>
<feature type="transmembrane region" description="Helical" evidence="3">
    <location>
        <begin position="203"/>
        <end position="229"/>
    </location>
</feature>
<feature type="transmembrane region" description="Helical" evidence="3">
    <location>
        <begin position="266"/>
        <end position="287"/>
    </location>
</feature>
<evidence type="ECO:0000256" key="1">
    <source>
        <dbReference type="ARBA" id="ARBA00004127"/>
    </source>
</evidence>
<evidence type="ECO:0000256" key="3">
    <source>
        <dbReference type="SAM" id="Phobius"/>
    </source>
</evidence>
<sequence>MTKAKMKVITTMLIFGTIGLFVKNIDLTSSEIALYRGFFGSTFLLLILFFNKKTLSWGKIKENAKILFYSGTAIGLNWILLFEAYRYTTISNATLSYYMAPLFVVLASPFILNEKLTKLKIGAIFLALIGMYFIVEKGTSNGLGYNHSLGITYGIGAALLYASVILATKFLKNIASLETTIVQLMTASLVLAPYVFLKEGFNIVTVSSTSLVYLLFLGIVHTGVAYALYFSAMQVLKGQTMAILSYIDPISAVFLSTIFLNERMTPIQLIGGFFILAAAFLSESGVVEKMKTTRSLKN</sequence>
<feature type="transmembrane region" description="Helical" evidence="3">
    <location>
        <begin position="241"/>
        <end position="260"/>
    </location>
</feature>
<dbReference type="STRING" id="1073423.SAMN04488700_1512"/>
<evidence type="ECO:0000313" key="5">
    <source>
        <dbReference type="EMBL" id="SMH33334.1"/>
    </source>
</evidence>
<dbReference type="OrthoDB" id="9814238at2"/>
<organism evidence="5 6">
    <name type="scientific">Carnobacterium iners</name>
    <dbReference type="NCBI Taxonomy" id="1073423"/>
    <lineage>
        <taxon>Bacteria</taxon>
        <taxon>Bacillati</taxon>
        <taxon>Bacillota</taxon>
        <taxon>Bacilli</taxon>
        <taxon>Lactobacillales</taxon>
        <taxon>Carnobacteriaceae</taxon>
        <taxon>Carnobacterium</taxon>
    </lineage>
</organism>
<dbReference type="RefSeq" id="WP_085559658.1">
    <property type="nucleotide sequence ID" value="NZ_FOAH01000004.1"/>
</dbReference>
<reference evidence="5 6" key="1">
    <citation type="submission" date="2017-04" db="EMBL/GenBank/DDBJ databases">
        <authorList>
            <person name="Afonso C.L."/>
            <person name="Miller P.J."/>
            <person name="Scott M.A."/>
            <person name="Spackman E."/>
            <person name="Goraichik I."/>
            <person name="Dimitrov K.M."/>
            <person name="Suarez D.L."/>
            <person name="Swayne D.E."/>
        </authorList>
    </citation>
    <scope>NUCLEOTIDE SEQUENCE [LARGE SCALE GENOMIC DNA]</scope>
    <source>
        <strain evidence="5 6">LMG26642</strain>
    </source>
</reference>
<feature type="transmembrane region" description="Helical" evidence="3">
    <location>
        <begin position="32"/>
        <end position="51"/>
    </location>
</feature>
<keyword evidence="3" id="KW-0472">Membrane</keyword>
<feature type="transmembrane region" description="Helical" evidence="3">
    <location>
        <begin position="63"/>
        <end position="82"/>
    </location>
</feature>
<evidence type="ECO:0000259" key="4">
    <source>
        <dbReference type="Pfam" id="PF00892"/>
    </source>
</evidence>
<dbReference type="EMBL" id="FXBJ01000002">
    <property type="protein sequence ID" value="SMH33334.1"/>
    <property type="molecule type" value="Genomic_DNA"/>
</dbReference>
<name>A0A1X7N785_9LACT</name>
<feature type="transmembrane region" description="Helical" evidence="3">
    <location>
        <begin position="119"/>
        <end position="135"/>
    </location>
</feature>
<dbReference type="AlphaFoldDB" id="A0A1X7N785"/>
<feature type="transmembrane region" description="Helical" evidence="3">
    <location>
        <begin position="94"/>
        <end position="112"/>
    </location>
</feature>
<feature type="transmembrane region" description="Helical" evidence="3">
    <location>
        <begin position="180"/>
        <end position="197"/>
    </location>
</feature>
<dbReference type="PANTHER" id="PTHR22911">
    <property type="entry name" value="ACYL-MALONYL CONDENSING ENZYME-RELATED"/>
    <property type="match status" value="1"/>
</dbReference>
<dbReference type="InterPro" id="IPR037185">
    <property type="entry name" value="EmrE-like"/>
</dbReference>
<evidence type="ECO:0000313" key="6">
    <source>
        <dbReference type="Proteomes" id="UP000193435"/>
    </source>
</evidence>